<gene>
    <name evidence="1" type="ORF">EU96_1572</name>
</gene>
<dbReference type="NCBIfam" id="TIGR03584">
    <property type="entry name" value="PseF"/>
    <property type="match status" value="1"/>
</dbReference>
<keyword evidence="1" id="KW-0548">Nucleotidyltransferase</keyword>
<dbReference type="InterPro" id="IPR029044">
    <property type="entry name" value="Nucleotide-diphossugar_trans"/>
</dbReference>
<dbReference type="AlphaFoldDB" id="A0A0A2A929"/>
<dbReference type="Gene3D" id="3.90.550.10">
    <property type="entry name" value="Spore Coat Polysaccharide Biosynthesis Protein SpsA, Chain A"/>
    <property type="match status" value="1"/>
</dbReference>
<proteinExistence type="predicted"/>
<dbReference type="InterPro" id="IPR003329">
    <property type="entry name" value="Cytidylyl_trans"/>
</dbReference>
<dbReference type="EMBL" id="JNAM01000011">
    <property type="protein sequence ID" value="KGF96933.1"/>
    <property type="molecule type" value="Genomic_DNA"/>
</dbReference>
<dbReference type="PANTHER" id="PTHR21485">
    <property type="entry name" value="HAD SUPERFAMILY MEMBERS CMAS AND KDSC"/>
    <property type="match status" value="1"/>
</dbReference>
<reference evidence="2" key="1">
    <citation type="journal article" date="2014" name="Sci. Data">
        <title>Genomes of diverse isolates of the marine cyanobacterium Prochlorococcus.</title>
        <authorList>
            <person name="Biller S."/>
            <person name="Berube P."/>
            <person name="Thompson J."/>
            <person name="Kelly L."/>
            <person name="Roggensack S."/>
            <person name="Awad L."/>
            <person name="Roache-Johnson K."/>
            <person name="Ding H."/>
            <person name="Giovannoni S.J."/>
            <person name="Moore L.R."/>
            <person name="Chisholm S.W."/>
        </authorList>
    </citation>
    <scope>NUCLEOTIDE SEQUENCE [LARGE SCALE GENOMIC DNA]</scope>
    <source>
        <strain evidence="2">MIT 9302</strain>
    </source>
</reference>
<dbReference type="GO" id="GO:0008781">
    <property type="term" value="F:N-acylneuraminate cytidylyltransferase activity"/>
    <property type="evidence" value="ECO:0007669"/>
    <property type="project" value="UniProtKB-EC"/>
</dbReference>
<dbReference type="CDD" id="cd02513">
    <property type="entry name" value="CMP-NeuAc_Synthase"/>
    <property type="match status" value="1"/>
</dbReference>
<evidence type="ECO:0000313" key="1">
    <source>
        <dbReference type="EMBL" id="KGF96933.1"/>
    </source>
</evidence>
<dbReference type="RefSeq" id="WP_032527183.1">
    <property type="nucleotide sequence ID" value="NZ_CP138951.1"/>
</dbReference>
<dbReference type="OrthoDB" id="9805604at2"/>
<accession>A0A0A2A929</accession>
<keyword evidence="1" id="KW-0808">Transferase</keyword>
<dbReference type="SUPFAM" id="SSF53448">
    <property type="entry name" value="Nucleotide-diphospho-sugar transferases"/>
    <property type="match status" value="1"/>
</dbReference>
<dbReference type="EC" id="2.7.7.43" evidence="1"/>
<dbReference type="eggNOG" id="COG1083">
    <property type="taxonomic scope" value="Bacteria"/>
</dbReference>
<name>A0A0A2A929_PROMR</name>
<dbReference type="InterPro" id="IPR020039">
    <property type="entry name" value="PseF"/>
</dbReference>
<dbReference type="Pfam" id="PF02348">
    <property type="entry name" value="CTP_transf_3"/>
    <property type="match status" value="1"/>
</dbReference>
<comment type="caution">
    <text evidence="1">The sequence shown here is derived from an EMBL/GenBank/DDBJ whole genome shotgun (WGS) entry which is preliminary data.</text>
</comment>
<organism evidence="1 2">
    <name type="scientific">Prochlorococcus marinus str. MIT 9302</name>
    <dbReference type="NCBI Taxonomy" id="74545"/>
    <lineage>
        <taxon>Bacteria</taxon>
        <taxon>Bacillati</taxon>
        <taxon>Cyanobacteriota</taxon>
        <taxon>Cyanophyceae</taxon>
        <taxon>Synechococcales</taxon>
        <taxon>Prochlorococcaceae</taxon>
        <taxon>Prochlorococcus</taxon>
    </lineage>
</organism>
<dbReference type="STRING" id="74545.EU96_1572"/>
<dbReference type="PANTHER" id="PTHR21485:SF6">
    <property type="entry name" value="N-ACYLNEURAMINATE CYTIDYLYLTRANSFERASE-RELATED"/>
    <property type="match status" value="1"/>
</dbReference>
<evidence type="ECO:0000313" key="2">
    <source>
        <dbReference type="Proteomes" id="UP000030445"/>
    </source>
</evidence>
<sequence length="225" mass="25849">MKPICLIPARGGSKRIPKKNIKIFNGKPLIQWSIDCAKNSNLFSKIVVSTDNLEIAEIAKNCGAEIPFIRPSKLSDDFTKDIEVIQHYINHEISINNVPDTLCYLYPTAPFITKETLKKCYSLLLEKKAACSLTITSFPYPPQRALRKNDDSTLDFFWNEFKGKRSQDLLETFHDAGQCYFYNLQKFPDISNRVGLILPRILCQDIDTPEDFEFAETLFKVLEEK</sequence>
<dbReference type="InterPro" id="IPR050793">
    <property type="entry name" value="CMP-NeuNAc_synthase"/>
</dbReference>
<protein>
    <submittedName>
        <fullName evidence="1">N-Acetylneuraminate cytidylyltransferase</fullName>
        <ecNumber evidence="1">2.7.7.43</ecNumber>
    </submittedName>
</protein>
<dbReference type="Proteomes" id="UP000030445">
    <property type="component" value="Unassembled WGS sequence"/>
</dbReference>